<keyword evidence="4" id="KW-0539">Nucleus</keyword>
<organism evidence="6 7">
    <name type="scientific">Coccomyxa viridis</name>
    <dbReference type="NCBI Taxonomy" id="1274662"/>
    <lineage>
        <taxon>Eukaryota</taxon>
        <taxon>Viridiplantae</taxon>
        <taxon>Chlorophyta</taxon>
        <taxon>core chlorophytes</taxon>
        <taxon>Trebouxiophyceae</taxon>
        <taxon>Trebouxiophyceae incertae sedis</taxon>
        <taxon>Coccomyxaceae</taxon>
        <taxon>Coccomyxa</taxon>
    </lineage>
</organism>
<dbReference type="PANTHER" id="PTHR44040:SF1">
    <property type="entry name" value="RETINOBLASTOMA-BINDING PROTEIN 5"/>
    <property type="match status" value="1"/>
</dbReference>
<keyword evidence="2" id="KW-0853">WD repeat</keyword>
<name>A0AAV1I3U0_9CHLO</name>
<dbReference type="InterPro" id="IPR036322">
    <property type="entry name" value="WD40_repeat_dom_sf"/>
</dbReference>
<feature type="region of interest" description="Disordered" evidence="5">
    <location>
        <begin position="439"/>
        <end position="548"/>
    </location>
</feature>
<sequence>MNRRLIDPFQATELPETVEEVLQRGTATCAEFNSWGTLLAAGGDTGEVIIWDFETKGVARASQPHDQAVTCVAWSRDGRHVVSVARDCTVSSLSILDNKQVAKVKLPTQPVAVCVNRNSPSEALVSMKEGAPILVDLATGTRREVPCVPSDSDARKGPRSSLGGAQTACAVFSRDGRCIYLGQSRGYLCILDRDSLQFLDVVRLASGPRISSIKLDRKGRRLLASCSDRVLRVAEVAAPSEQQRQQAFPAEQALSRARIVSRDKGADKAGLIALSRQEFQAGTVERSSWQAAAFSFDSEHVAGATAGHKIYAWSLHSGILGRFLEFEGTSDELLHMAWHPKRSCFLTVGTSGKIYVWAQVYKENWSAFAPDFTELEENQEYIEREDEFDINPRPDEKPSGACANGKDDEELDVETAEPIEALYCSSDEDVATAPPRLHHLPLEIEPQRPSTPEPDAAEDADAEDDDEEPDADMVSLSPSQDAAPGQPGEAGPSGEGRHKRPAARSRSRSMDAREMPPALRQKGEDGGGQHGAGLLRDLNQLDLPPDLI</sequence>
<dbReference type="PANTHER" id="PTHR44040">
    <property type="entry name" value="RETINOBLASTOMA-BINDING PROTEIN 5"/>
    <property type="match status" value="1"/>
</dbReference>
<comment type="subcellular location">
    <subcellularLocation>
        <location evidence="1">Nucleus</location>
    </subcellularLocation>
</comment>
<dbReference type="SUPFAM" id="SSF50978">
    <property type="entry name" value="WD40 repeat-like"/>
    <property type="match status" value="1"/>
</dbReference>
<dbReference type="AlphaFoldDB" id="A0AAV1I3U0"/>
<comment type="caution">
    <text evidence="6">The sequence shown here is derived from an EMBL/GenBank/DDBJ whole genome shotgun (WGS) entry which is preliminary data.</text>
</comment>
<dbReference type="Gene3D" id="2.130.10.10">
    <property type="entry name" value="YVTN repeat-like/Quinoprotein amine dehydrogenase"/>
    <property type="match status" value="2"/>
</dbReference>
<gene>
    <name evidence="6" type="ORF">CVIRNUC_004681</name>
</gene>
<reference evidence="6 7" key="1">
    <citation type="submission" date="2023-10" db="EMBL/GenBank/DDBJ databases">
        <authorList>
            <person name="Maclean D."/>
            <person name="Macfadyen A."/>
        </authorList>
    </citation>
    <scope>NUCLEOTIDE SEQUENCE [LARGE SCALE GENOMIC DNA]</scope>
</reference>
<feature type="region of interest" description="Disordered" evidence="5">
    <location>
        <begin position="385"/>
        <end position="411"/>
    </location>
</feature>
<evidence type="ECO:0000256" key="5">
    <source>
        <dbReference type="SAM" id="MobiDB-lite"/>
    </source>
</evidence>
<evidence type="ECO:0000256" key="4">
    <source>
        <dbReference type="ARBA" id="ARBA00023242"/>
    </source>
</evidence>
<feature type="compositionally biased region" description="Basic residues" evidence="5">
    <location>
        <begin position="497"/>
        <end position="507"/>
    </location>
</feature>
<dbReference type="InterPro" id="IPR037850">
    <property type="entry name" value="RBBP5/Swd1"/>
</dbReference>
<dbReference type="InterPro" id="IPR001680">
    <property type="entry name" value="WD40_rpt"/>
</dbReference>
<evidence type="ECO:0000256" key="2">
    <source>
        <dbReference type="ARBA" id="ARBA00022574"/>
    </source>
</evidence>
<protein>
    <recommendedName>
        <fullName evidence="8">Retinoblastoma-binding protein 5</fullName>
    </recommendedName>
</protein>
<evidence type="ECO:0000313" key="6">
    <source>
        <dbReference type="EMBL" id="CAK0779015.1"/>
    </source>
</evidence>
<evidence type="ECO:0000313" key="7">
    <source>
        <dbReference type="Proteomes" id="UP001314263"/>
    </source>
</evidence>
<dbReference type="GO" id="GO:0048188">
    <property type="term" value="C:Set1C/COMPASS complex"/>
    <property type="evidence" value="ECO:0007669"/>
    <property type="project" value="InterPro"/>
</dbReference>
<evidence type="ECO:0008006" key="8">
    <source>
        <dbReference type="Google" id="ProtNLM"/>
    </source>
</evidence>
<keyword evidence="3" id="KW-0677">Repeat</keyword>
<dbReference type="InterPro" id="IPR015943">
    <property type="entry name" value="WD40/YVTN_repeat-like_dom_sf"/>
</dbReference>
<dbReference type="SMART" id="SM00320">
    <property type="entry name" value="WD40"/>
    <property type="match status" value="5"/>
</dbReference>
<keyword evidence="7" id="KW-1185">Reference proteome</keyword>
<feature type="compositionally biased region" description="Acidic residues" evidence="5">
    <location>
        <begin position="455"/>
        <end position="471"/>
    </location>
</feature>
<dbReference type="Proteomes" id="UP001314263">
    <property type="component" value="Unassembled WGS sequence"/>
</dbReference>
<proteinExistence type="predicted"/>
<accession>A0AAV1I3U0</accession>
<evidence type="ECO:0000256" key="3">
    <source>
        <dbReference type="ARBA" id="ARBA00022737"/>
    </source>
</evidence>
<dbReference type="Pfam" id="PF00400">
    <property type="entry name" value="WD40"/>
    <property type="match status" value="1"/>
</dbReference>
<evidence type="ECO:0000256" key="1">
    <source>
        <dbReference type="ARBA" id="ARBA00004123"/>
    </source>
</evidence>
<dbReference type="EMBL" id="CAUYUE010000005">
    <property type="protein sequence ID" value="CAK0779015.1"/>
    <property type="molecule type" value="Genomic_DNA"/>
</dbReference>